<feature type="region of interest" description="Disordered" evidence="5">
    <location>
        <begin position="1934"/>
        <end position="2005"/>
    </location>
</feature>
<dbReference type="SUPFAM" id="SSF54849">
    <property type="entry name" value="GroEL-intermediate domain like"/>
    <property type="match status" value="1"/>
</dbReference>
<feature type="compositionally biased region" description="Basic residues" evidence="5">
    <location>
        <begin position="1819"/>
        <end position="1829"/>
    </location>
</feature>
<feature type="compositionally biased region" description="Basic residues" evidence="5">
    <location>
        <begin position="1756"/>
        <end position="1766"/>
    </location>
</feature>
<dbReference type="GO" id="GO:0008270">
    <property type="term" value="F:zinc ion binding"/>
    <property type="evidence" value="ECO:0007669"/>
    <property type="project" value="UniProtKB-KW"/>
</dbReference>
<name>A0A1Y2B0X7_9TREE</name>
<feature type="compositionally biased region" description="Polar residues" evidence="5">
    <location>
        <begin position="1530"/>
        <end position="1548"/>
    </location>
</feature>
<dbReference type="InterPro" id="IPR013083">
    <property type="entry name" value="Znf_RING/FYVE/PHD"/>
</dbReference>
<keyword evidence="1" id="KW-0479">Metal-binding</keyword>
<feature type="compositionally biased region" description="Low complexity" evidence="5">
    <location>
        <begin position="151"/>
        <end position="171"/>
    </location>
</feature>
<feature type="region of interest" description="Disordered" evidence="5">
    <location>
        <begin position="1621"/>
        <end position="1915"/>
    </location>
</feature>
<dbReference type="InterPro" id="IPR017455">
    <property type="entry name" value="Znf_FYVE-rel"/>
</dbReference>
<feature type="compositionally biased region" description="Basic and acidic residues" evidence="5">
    <location>
        <begin position="1803"/>
        <end position="1818"/>
    </location>
</feature>
<feature type="region of interest" description="Disordered" evidence="5">
    <location>
        <begin position="15"/>
        <end position="44"/>
    </location>
</feature>
<dbReference type="InterPro" id="IPR011011">
    <property type="entry name" value="Znf_FYVE_PHD"/>
</dbReference>
<dbReference type="PANTHER" id="PTHR45748:SF7">
    <property type="entry name" value="1-PHOSPHATIDYLINOSITOL 3-PHOSPHATE 5-KINASE-RELATED"/>
    <property type="match status" value="1"/>
</dbReference>
<feature type="compositionally biased region" description="Low complexity" evidence="5">
    <location>
        <begin position="57"/>
        <end position="72"/>
    </location>
</feature>
<dbReference type="InParanoid" id="A0A1Y2B0X7"/>
<gene>
    <name evidence="7" type="ORF">BCR39DRAFT_534797</name>
</gene>
<dbReference type="Gene3D" id="3.50.7.10">
    <property type="entry name" value="GroEL"/>
    <property type="match status" value="1"/>
</dbReference>
<feature type="compositionally biased region" description="Acidic residues" evidence="5">
    <location>
        <begin position="944"/>
        <end position="955"/>
    </location>
</feature>
<keyword evidence="3" id="KW-0862">Zinc</keyword>
<feature type="compositionally biased region" description="Polar residues" evidence="5">
    <location>
        <begin position="1482"/>
        <end position="1505"/>
    </location>
</feature>
<feature type="compositionally biased region" description="Low complexity" evidence="5">
    <location>
        <begin position="1986"/>
        <end position="2005"/>
    </location>
</feature>
<dbReference type="CDD" id="cd15725">
    <property type="entry name" value="FYVE_PIKfyve_Fab1"/>
    <property type="match status" value="1"/>
</dbReference>
<feature type="compositionally biased region" description="Low complexity" evidence="5">
    <location>
        <begin position="532"/>
        <end position="541"/>
    </location>
</feature>
<evidence type="ECO:0000256" key="2">
    <source>
        <dbReference type="ARBA" id="ARBA00022771"/>
    </source>
</evidence>
<feature type="compositionally biased region" description="Polar residues" evidence="5">
    <location>
        <begin position="77"/>
        <end position="92"/>
    </location>
</feature>
<dbReference type="PROSITE" id="PS50178">
    <property type="entry name" value="ZF_FYVE"/>
    <property type="match status" value="1"/>
</dbReference>
<feature type="compositionally biased region" description="Low complexity" evidence="5">
    <location>
        <begin position="1877"/>
        <end position="1888"/>
    </location>
</feature>
<evidence type="ECO:0000256" key="4">
    <source>
        <dbReference type="PROSITE-ProRule" id="PRU00091"/>
    </source>
</evidence>
<dbReference type="GO" id="GO:0000329">
    <property type="term" value="C:fungal-type vacuole membrane"/>
    <property type="evidence" value="ECO:0007669"/>
    <property type="project" value="TreeGrafter"/>
</dbReference>
<feature type="domain" description="FYVE-type" evidence="6">
    <location>
        <begin position="346"/>
        <end position="406"/>
    </location>
</feature>
<dbReference type="InterPro" id="IPR027410">
    <property type="entry name" value="TCP-1-like_intermed_sf"/>
</dbReference>
<feature type="region of interest" description="Disordered" evidence="5">
    <location>
        <begin position="1469"/>
        <end position="1507"/>
    </location>
</feature>
<keyword evidence="2 4" id="KW-0863">Zinc-finger</keyword>
<feature type="region of interest" description="Disordered" evidence="5">
    <location>
        <begin position="57"/>
        <end position="207"/>
    </location>
</feature>
<dbReference type="EMBL" id="MCFC01000031">
    <property type="protein sequence ID" value="ORY28463.1"/>
    <property type="molecule type" value="Genomic_DNA"/>
</dbReference>
<evidence type="ECO:0000256" key="1">
    <source>
        <dbReference type="ARBA" id="ARBA00022723"/>
    </source>
</evidence>
<dbReference type="GO" id="GO:0005524">
    <property type="term" value="F:ATP binding"/>
    <property type="evidence" value="ECO:0007669"/>
    <property type="project" value="InterPro"/>
</dbReference>
<dbReference type="PANTHER" id="PTHR45748">
    <property type="entry name" value="1-PHOSPHATIDYLINOSITOL 3-PHOSPHATE 5-KINASE-RELATED"/>
    <property type="match status" value="1"/>
</dbReference>
<dbReference type="GO" id="GO:0010008">
    <property type="term" value="C:endosome membrane"/>
    <property type="evidence" value="ECO:0007669"/>
    <property type="project" value="TreeGrafter"/>
</dbReference>
<proteinExistence type="predicted"/>
<dbReference type="Pfam" id="PF00118">
    <property type="entry name" value="Cpn60_TCP1"/>
    <property type="match status" value="1"/>
</dbReference>
<evidence type="ECO:0000259" key="6">
    <source>
        <dbReference type="PROSITE" id="PS50178"/>
    </source>
</evidence>
<dbReference type="SUPFAM" id="SSF57903">
    <property type="entry name" value="FYVE/PHD zinc finger"/>
    <property type="match status" value="1"/>
</dbReference>
<evidence type="ECO:0000256" key="5">
    <source>
        <dbReference type="SAM" id="MobiDB-lite"/>
    </source>
</evidence>
<dbReference type="FunCoup" id="A0A1Y2B0X7">
    <property type="interactions" value="518"/>
</dbReference>
<feature type="region of interest" description="Disordered" evidence="5">
    <location>
        <begin position="1525"/>
        <end position="1559"/>
    </location>
</feature>
<evidence type="ECO:0000256" key="3">
    <source>
        <dbReference type="ARBA" id="ARBA00022833"/>
    </source>
</evidence>
<dbReference type="GO" id="GO:0000285">
    <property type="term" value="F:1-phosphatidylinositol-3-phosphate 5-kinase activity"/>
    <property type="evidence" value="ECO:0007669"/>
    <property type="project" value="TreeGrafter"/>
</dbReference>
<evidence type="ECO:0000313" key="8">
    <source>
        <dbReference type="Proteomes" id="UP000193986"/>
    </source>
</evidence>
<feature type="compositionally biased region" description="Acidic residues" evidence="5">
    <location>
        <begin position="1852"/>
        <end position="1872"/>
    </location>
</feature>
<feature type="compositionally biased region" description="Polar residues" evidence="5">
    <location>
        <begin position="102"/>
        <end position="113"/>
    </location>
</feature>
<feature type="compositionally biased region" description="Polar residues" evidence="5">
    <location>
        <begin position="18"/>
        <end position="33"/>
    </location>
</feature>
<dbReference type="InterPro" id="IPR002423">
    <property type="entry name" value="Cpn60/GroEL/TCP-1"/>
</dbReference>
<dbReference type="InterPro" id="IPR027409">
    <property type="entry name" value="GroEL-like_apical_dom_sf"/>
</dbReference>
<sequence length="2030" mass="223050">MSDALLHVDTVLPVPSAAPSTRPSPVTGLTTFPNPFADDPEPGLLPALLSKVKSTFASASTATTPTTTSTGKAADRGSSSDSVSQGAQTEAQQLAEAVKNRVAQTRKQSGSGTSIVPIPAPPAISVPNEASSSGRPQPSPGLTTASHRSSLKPSISSNNSNSTSTTLVPPSFVSSAHSTAPARRLVPPGERQWRPTGAAPAQVTISPVTSVTTTVQASKNHDDGFAHPAPPRVPLRAHFGLQAAVASSSRTPLIQHAHSNSLGGIRNRRSSIATIPDSPSSISLSAMIAANAELSQNPSYVPGFPLQGDDTRSVRSLGFVKKTNSVSRIIRRMRGEGLSKHYWMADEHCKECYDCKSLFTAWRRKHHCRICGQIFCSRCASNIIGARRFGQDGAVRVCNLCLKIMEEYRDEDEDDRRSISSVTTTGFRLPSISDRALLDAAISPETPYIKSPFAASQLFSSNPNDSLAAIDETSAVWGQSTEHDSSRPFTPHDIGGSQASDEDDGQIWTLRPGTAAPFRRPMDEDAKSGDAPSESRPTTRPSSPPSAPSPDEATTDDSQKAVPKPVKVTFPRSDTISSDGHDVARIPLTRVDSNQPLIGLRTRLSSKASQGGLTALLDPEKNEGLWRARSHSFAHRPEVISGASHSHLDHMLEQAIARAELPSPAEWHRVLSKLLLKVSTDVHPNIRAGDSMDVRAYVKIKKVPGGKISDSEYVDGIVISKNVAHKAMPRRLVNPRIMVVTFPLDYHRVDNQFMSLDPILAQEKDYLRLLTRRIVDVRPHIVLVERSASRIALDYLLEANIAVARSVKLSAIHQVARCTQADVVASMDRLALEPRLGRCAEFQIQSFEHELIPGRRKTLMRFEGCHRDYGCTIIIRGGDLATLRKVKVITDFMSLVAYHLKNEIILYNDEHNIYPPHPPLSPEYEELLQTLQSDKWTAHSDDSQQSDDEKDEDSSDTPSTPKAHVEDEERALERRQARMLTRDIALSLEPYLRTILSASAAIRFPPPVPLAKMAELDRTLNHLRLSRDEDEAAQILQEETQGTDQGKASVIDANAATPIGLPTTASDTVTTMTSEVSSSTAMSTIPTASALPKDMARDPYRVLRRPEEISRESFLAQVEHDHSEQLKLWQWYTRRHTAQLRPEDYQGIVYLYSLGCEGTEKPCVEPVLQQINFYQPDDLTVGQFLEALAVDAGKKCPNKACERLLLFHFRLLVHDSRRLQIAMDQFPCPSPGHEDRIITWSYCRLCATPSPTTIIREETWKMSWGAYLEHCFYPPETRAGFTCGHDAYRDQIRYFAHRNLAIRIHNEPIDLYHPVRPSISLQVKAEIKVLLKNQEYESALHKNAAFFDSVLFRLRGMDSEIVQPEKVSLLQTALEGMLARAVADREELVNLLNRTYKLTPMTDVLAINTVLRNLQDKVVQWDADFADIEKAFMPSEKDLRRMTATHLKRLFANQDVFNSLDRNVTNLTVSEADEKDEKLDTSESNTITEPATPSITSEAGSSTLEPPQLDLHSIADERTPTLGIIAPVSNPMSEPQTPGQYDSDSTISAAPKISPSRSPAVMMERVESSGVDSDAHPFVSRLPRRSRPAPRFVFHILDGFPLIQNSIADLVKRFQDAASTQQVEPIEEQSLERPKSSASTRRSRRSAAHSGSDSESAIKARPRLRRGRTEQAPVRHRETSKPGLLSDGDRSYAHHASRIPSTAARKTFGGPTDYLRPGSFAPTDERRATPRSGRTSPEDGMKSPYPSLFRSNSGHSKPRMSGKGKQPRAADASSVSGRVSPGPMRAATRRAIGGSSRVTSIARHFDRLSREAERERQKRISMIRGKRARPVGVTKAKVQVFDNLRDAFKDEFDTDSSEADNEEDDQGSDDSVDSAGESKIPGKPSGSPSKRHKSTSPEKPSSPSAVPLSTTPFSDALETGSEIIPISASGSSIAAHSMGETRSEMSFTDRLQIELPTFETSAPLPSVPATPQLSADTADEGMPARSQISQLSQMSESEMSSGGERSSIIRTLTGLWAFRAGDYTPLEYPL</sequence>
<dbReference type="GO" id="GO:0046854">
    <property type="term" value="P:phosphatidylinositol phosphate biosynthetic process"/>
    <property type="evidence" value="ECO:0007669"/>
    <property type="project" value="TreeGrafter"/>
</dbReference>
<dbReference type="CDD" id="cd03334">
    <property type="entry name" value="Fab1_TCP"/>
    <property type="match status" value="1"/>
</dbReference>
<dbReference type="FunFam" id="3.30.40.10:FF:000283">
    <property type="entry name" value="1-phosphatidylinositol-3-phosphate 5-kinase (Fab1)"/>
    <property type="match status" value="1"/>
</dbReference>
<comment type="caution">
    <text evidence="7">The sequence shown here is derived from an EMBL/GenBank/DDBJ whole genome shotgun (WGS) entry which is preliminary data.</text>
</comment>
<accession>A0A1Y2B0X7</accession>
<dbReference type="FunFam" id="3.50.7.10:FF:000007">
    <property type="entry name" value="1-phosphatidylinositol 3-phosphate 5-kinase isoform X1"/>
    <property type="match status" value="1"/>
</dbReference>
<reference evidence="7 8" key="1">
    <citation type="submission" date="2016-07" db="EMBL/GenBank/DDBJ databases">
        <title>Pervasive Adenine N6-methylation of Active Genes in Fungi.</title>
        <authorList>
            <consortium name="DOE Joint Genome Institute"/>
            <person name="Mondo S.J."/>
            <person name="Dannebaum R.O."/>
            <person name="Kuo R.C."/>
            <person name="Labutti K."/>
            <person name="Haridas S."/>
            <person name="Kuo A."/>
            <person name="Salamov A."/>
            <person name="Ahrendt S.R."/>
            <person name="Lipzen A."/>
            <person name="Sullivan W."/>
            <person name="Andreopoulos W.B."/>
            <person name="Clum A."/>
            <person name="Lindquist E."/>
            <person name="Daum C."/>
            <person name="Ramamoorthy G.K."/>
            <person name="Gryganskyi A."/>
            <person name="Culley D."/>
            <person name="Magnuson J.K."/>
            <person name="James T.Y."/>
            <person name="O'Malley M.A."/>
            <person name="Stajich J.E."/>
            <person name="Spatafora J.W."/>
            <person name="Visel A."/>
            <person name="Grigoriev I.V."/>
        </authorList>
    </citation>
    <scope>NUCLEOTIDE SEQUENCE [LARGE SCALE GENOMIC DNA]</scope>
    <source>
        <strain evidence="7 8">68-887.2</strain>
    </source>
</reference>
<dbReference type="SMART" id="SM00064">
    <property type="entry name" value="FYVE"/>
    <property type="match status" value="1"/>
</dbReference>
<feature type="compositionally biased region" description="Polar residues" evidence="5">
    <location>
        <begin position="128"/>
        <end position="148"/>
    </location>
</feature>
<feature type="compositionally biased region" description="Basic and acidic residues" evidence="5">
    <location>
        <begin position="1667"/>
        <end position="1680"/>
    </location>
</feature>
<protein>
    <recommendedName>
        <fullName evidence="6">FYVE-type domain-containing protein</fullName>
    </recommendedName>
</protein>
<dbReference type="Gene3D" id="3.30.40.10">
    <property type="entry name" value="Zinc/RING finger domain, C3HC4 (zinc finger)"/>
    <property type="match status" value="1"/>
</dbReference>
<dbReference type="InterPro" id="IPR000306">
    <property type="entry name" value="Znf_FYVE"/>
</dbReference>
<organism evidence="7 8">
    <name type="scientific">Naematelia encephala</name>
    <dbReference type="NCBI Taxonomy" id="71784"/>
    <lineage>
        <taxon>Eukaryota</taxon>
        <taxon>Fungi</taxon>
        <taxon>Dikarya</taxon>
        <taxon>Basidiomycota</taxon>
        <taxon>Agaricomycotina</taxon>
        <taxon>Tremellomycetes</taxon>
        <taxon>Tremellales</taxon>
        <taxon>Naemateliaceae</taxon>
        <taxon>Naematelia</taxon>
    </lineage>
</organism>
<feature type="region of interest" description="Disordered" evidence="5">
    <location>
        <begin position="476"/>
        <end position="578"/>
    </location>
</feature>
<keyword evidence="8" id="KW-1185">Reference proteome</keyword>
<evidence type="ECO:0000313" key="7">
    <source>
        <dbReference type="EMBL" id="ORY28463.1"/>
    </source>
</evidence>
<feature type="region of interest" description="Disordered" evidence="5">
    <location>
        <begin position="936"/>
        <end position="969"/>
    </location>
</feature>
<dbReference type="Pfam" id="PF01363">
    <property type="entry name" value="FYVE"/>
    <property type="match status" value="1"/>
</dbReference>
<dbReference type="OrthoDB" id="158357at2759"/>
<dbReference type="Proteomes" id="UP000193986">
    <property type="component" value="Unassembled WGS sequence"/>
</dbReference>
<dbReference type="STRING" id="71784.A0A1Y2B0X7"/>
<dbReference type="SUPFAM" id="SSF52029">
    <property type="entry name" value="GroEL apical domain-like"/>
    <property type="match status" value="1"/>
</dbReference>